<protein>
    <submittedName>
        <fullName evidence="1">SEC-C motif-containing protein</fullName>
    </submittedName>
</protein>
<evidence type="ECO:0000313" key="1">
    <source>
        <dbReference type="EMBL" id="SEN93231.1"/>
    </source>
</evidence>
<sequence>MGLKEKEVMRLIEATNKMKNDFKGKDQEKRWRPITVSLSLQDSLNRLAKYELDSIRKKLEIKNASSLKKAELIQLLVKEIPASLEKIGKRLDKERYSLLTELVRNGGRLIAPNLETRQFNYFLENGILFTGTFEGERVLVMPQEIVDAFSKIEDTRLQPIILRNTEWIKLTQGALYYFGSLRLAQLVEIVESKLGEELAVREYLSVIEDAISYYKEVKLDEKGFYYPKVLDPEQVQREHKSRSTIGYYPFSKVQLLTAGEVGFVDRNESFKRFVDYLDDTFEMTREEAGFIVEELMYATKNGKAPQELLAYLQTRVSFDRIDSLRAAMDRIIDLMNQTREWFLKGYTSEELSALEQKSLQPLPSKVIDIHTKKKVGRNDPCTCGSEKKYKKCCGR</sequence>
<evidence type="ECO:0000313" key="2">
    <source>
        <dbReference type="Proteomes" id="UP000198553"/>
    </source>
</evidence>
<gene>
    <name evidence="1" type="ORF">SAMN05192533_12816</name>
</gene>
<reference evidence="2" key="1">
    <citation type="submission" date="2016-10" db="EMBL/GenBank/DDBJ databases">
        <authorList>
            <person name="Varghese N."/>
            <person name="Submissions S."/>
        </authorList>
    </citation>
    <scope>NUCLEOTIDE SEQUENCE [LARGE SCALE GENOMIC DNA]</scope>
    <source>
        <strain evidence="2">B48,IBRC-M 10115,DSM 25386,CECT 8001</strain>
    </source>
</reference>
<dbReference type="STRING" id="930146.SAMN05192533_12816"/>
<keyword evidence="2" id="KW-1185">Reference proteome</keyword>
<accession>A0A1H8KKL3</accession>
<dbReference type="Gene3D" id="3.10.450.50">
    <property type="match status" value="1"/>
</dbReference>
<dbReference type="SUPFAM" id="SSF103642">
    <property type="entry name" value="Sec-C motif"/>
    <property type="match status" value="1"/>
</dbReference>
<dbReference type="PANTHER" id="PTHR33747:SF1">
    <property type="entry name" value="ADENYLATE CYCLASE-ASSOCIATED CAP C-TERMINAL DOMAIN-CONTAINING PROTEIN"/>
    <property type="match status" value="1"/>
</dbReference>
<dbReference type="InterPro" id="IPR004027">
    <property type="entry name" value="SEC_C_motif"/>
</dbReference>
<dbReference type="PANTHER" id="PTHR33747">
    <property type="entry name" value="UPF0225 PROTEIN SCO1677"/>
    <property type="match status" value="1"/>
</dbReference>
<dbReference type="Proteomes" id="UP000198553">
    <property type="component" value="Unassembled WGS sequence"/>
</dbReference>
<dbReference type="RefSeq" id="WP_170843977.1">
    <property type="nucleotide sequence ID" value="NZ_FOBW01000028.1"/>
</dbReference>
<organism evidence="1 2">
    <name type="scientific">Mesobacillus persicus</name>
    <dbReference type="NCBI Taxonomy" id="930146"/>
    <lineage>
        <taxon>Bacteria</taxon>
        <taxon>Bacillati</taxon>
        <taxon>Bacillota</taxon>
        <taxon>Bacilli</taxon>
        <taxon>Bacillales</taxon>
        <taxon>Bacillaceae</taxon>
        <taxon>Mesobacillus</taxon>
    </lineage>
</organism>
<dbReference type="Pfam" id="PF02810">
    <property type="entry name" value="SEC-C"/>
    <property type="match status" value="1"/>
</dbReference>
<dbReference type="AlphaFoldDB" id="A0A1H8KKL3"/>
<dbReference type="EMBL" id="FOBW01000028">
    <property type="protein sequence ID" value="SEN93231.1"/>
    <property type="molecule type" value="Genomic_DNA"/>
</dbReference>
<name>A0A1H8KKL3_9BACI</name>
<proteinExistence type="predicted"/>